<dbReference type="AlphaFoldDB" id="A0A225D6D0"/>
<dbReference type="GO" id="GO:0016740">
    <property type="term" value="F:transferase activity"/>
    <property type="evidence" value="ECO:0007669"/>
    <property type="project" value="UniProtKB-KW"/>
</dbReference>
<name>A0A225D6D0_9BACT</name>
<dbReference type="Gene3D" id="3.40.250.10">
    <property type="entry name" value="Rhodanese-like domain"/>
    <property type="match status" value="1"/>
</dbReference>
<feature type="chain" id="PRO_5012013751" evidence="1">
    <location>
        <begin position="24"/>
        <end position="181"/>
    </location>
</feature>
<feature type="signal peptide" evidence="1">
    <location>
        <begin position="1"/>
        <end position="23"/>
    </location>
</feature>
<proteinExistence type="predicted"/>
<evidence type="ECO:0000259" key="2">
    <source>
        <dbReference type="PROSITE" id="PS50206"/>
    </source>
</evidence>
<evidence type="ECO:0000256" key="1">
    <source>
        <dbReference type="SAM" id="SignalP"/>
    </source>
</evidence>
<keyword evidence="3" id="KW-0808">Transferase</keyword>
<keyword evidence="1" id="KW-0732">Signal</keyword>
<dbReference type="Pfam" id="PF00581">
    <property type="entry name" value="Rhodanese"/>
    <property type="match status" value="1"/>
</dbReference>
<dbReference type="PROSITE" id="PS50206">
    <property type="entry name" value="RHODANESE_3"/>
    <property type="match status" value="1"/>
</dbReference>
<dbReference type="InterPro" id="IPR001763">
    <property type="entry name" value="Rhodanese-like_dom"/>
</dbReference>
<feature type="domain" description="Rhodanese" evidence="2">
    <location>
        <begin position="71"/>
        <end position="123"/>
    </location>
</feature>
<gene>
    <name evidence="3" type="ORF">FRUB_09106</name>
</gene>
<dbReference type="CDD" id="cd00158">
    <property type="entry name" value="RHOD"/>
    <property type="match status" value="1"/>
</dbReference>
<accession>A0A225D6D0</accession>
<dbReference type="InterPro" id="IPR036873">
    <property type="entry name" value="Rhodanese-like_dom_sf"/>
</dbReference>
<dbReference type="SUPFAM" id="SSF52821">
    <property type="entry name" value="Rhodanese/Cell cycle control phosphatase"/>
    <property type="match status" value="1"/>
</dbReference>
<protein>
    <submittedName>
        <fullName evidence="3">Rhodanese-related thiosulfate sulfurtransferase</fullName>
    </submittedName>
</protein>
<dbReference type="OrthoDB" id="9814704at2"/>
<dbReference type="RefSeq" id="WP_088259532.1">
    <property type="nucleotide sequence ID" value="NZ_NIDE01000017.1"/>
</dbReference>
<dbReference type="Proteomes" id="UP000214646">
    <property type="component" value="Unassembled WGS sequence"/>
</dbReference>
<dbReference type="EMBL" id="NIDE01000017">
    <property type="protein sequence ID" value="OWK36543.1"/>
    <property type="molecule type" value="Genomic_DNA"/>
</dbReference>
<evidence type="ECO:0000313" key="4">
    <source>
        <dbReference type="Proteomes" id="UP000214646"/>
    </source>
</evidence>
<sequence>MRLVALVLLVSAPLPFMVPPAFAQKQAAPTPQPAPPNPNIDMDAYVRSVNEVAIHRAKRRLTEADFIKMSEEAGTITLDARSKDKFALLHIKGAINLSFPDITIDSLKKTLPDKEARILIYCNNNFKNANEPFPPKAVIASLNISTYIALYNYGYRNVYELGPLLDPAKSKLTFEGKLAAK</sequence>
<organism evidence="3 4">
    <name type="scientific">Fimbriiglobus ruber</name>
    <dbReference type="NCBI Taxonomy" id="1908690"/>
    <lineage>
        <taxon>Bacteria</taxon>
        <taxon>Pseudomonadati</taxon>
        <taxon>Planctomycetota</taxon>
        <taxon>Planctomycetia</taxon>
        <taxon>Gemmatales</taxon>
        <taxon>Gemmataceae</taxon>
        <taxon>Fimbriiglobus</taxon>
    </lineage>
</organism>
<evidence type="ECO:0000313" key="3">
    <source>
        <dbReference type="EMBL" id="OWK36543.1"/>
    </source>
</evidence>
<comment type="caution">
    <text evidence="3">The sequence shown here is derived from an EMBL/GenBank/DDBJ whole genome shotgun (WGS) entry which is preliminary data.</text>
</comment>
<reference evidence="4" key="1">
    <citation type="submission" date="2017-06" db="EMBL/GenBank/DDBJ databases">
        <title>Genome analysis of Fimbriiglobus ruber SP5, the first member of the order Planctomycetales with confirmed chitinolytic capability.</title>
        <authorList>
            <person name="Ravin N.V."/>
            <person name="Rakitin A.L."/>
            <person name="Ivanova A.A."/>
            <person name="Beletsky A.V."/>
            <person name="Kulichevskaya I.S."/>
            <person name="Mardanov A.V."/>
            <person name="Dedysh S.N."/>
        </authorList>
    </citation>
    <scope>NUCLEOTIDE SEQUENCE [LARGE SCALE GENOMIC DNA]</scope>
    <source>
        <strain evidence="4">SP5</strain>
    </source>
</reference>
<keyword evidence="4" id="KW-1185">Reference proteome</keyword>